<dbReference type="Gene3D" id="3.40.462.20">
    <property type="match status" value="1"/>
</dbReference>
<dbReference type="PANTHER" id="PTHR42973:SF39">
    <property type="entry name" value="FAD-BINDING PCMH-TYPE DOMAIN-CONTAINING PROTEIN"/>
    <property type="match status" value="1"/>
</dbReference>
<dbReference type="Pfam" id="PF08031">
    <property type="entry name" value="BBE"/>
    <property type="match status" value="1"/>
</dbReference>
<evidence type="ECO:0000313" key="7">
    <source>
        <dbReference type="EMBL" id="KAG0151249.1"/>
    </source>
</evidence>
<dbReference type="AlphaFoldDB" id="A0A9P6NW29"/>
<keyword evidence="8" id="KW-1185">Reference proteome</keyword>
<keyword evidence="3" id="KW-0285">Flavoprotein</keyword>
<evidence type="ECO:0000313" key="8">
    <source>
        <dbReference type="Proteomes" id="UP000886653"/>
    </source>
</evidence>
<dbReference type="PROSITE" id="PS51387">
    <property type="entry name" value="FAD_PCMH"/>
    <property type="match status" value="1"/>
</dbReference>
<dbReference type="InterPro" id="IPR036318">
    <property type="entry name" value="FAD-bd_PCMH-like_sf"/>
</dbReference>
<accession>A0A9P6NW29</accession>
<name>A0A9P6NW29_9BASI</name>
<keyword evidence="5" id="KW-0560">Oxidoreductase</keyword>
<dbReference type="PANTHER" id="PTHR42973">
    <property type="entry name" value="BINDING OXIDOREDUCTASE, PUTATIVE (AFU_ORTHOLOGUE AFUA_1G17690)-RELATED"/>
    <property type="match status" value="1"/>
</dbReference>
<evidence type="ECO:0000256" key="5">
    <source>
        <dbReference type="ARBA" id="ARBA00023002"/>
    </source>
</evidence>
<proteinExistence type="inferred from homology"/>
<keyword evidence="4" id="KW-0274">FAD</keyword>
<dbReference type="GO" id="GO:0016491">
    <property type="term" value="F:oxidoreductase activity"/>
    <property type="evidence" value="ECO:0007669"/>
    <property type="project" value="UniProtKB-KW"/>
</dbReference>
<protein>
    <recommendedName>
        <fullName evidence="6">FAD-binding PCMH-type domain-containing protein</fullName>
    </recommendedName>
</protein>
<gene>
    <name evidence="7" type="ORF">CROQUDRAFT_719983</name>
</gene>
<dbReference type="GO" id="GO:0071949">
    <property type="term" value="F:FAD binding"/>
    <property type="evidence" value="ECO:0007669"/>
    <property type="project" value="InterPro"/>
</dbReference>
<dbReference type="InterPro" id="IPR006094">
    <property type="entry name" value="Oxid_FAD_bind_N"/>
</dbReference>
<dbReference type="InterPro" id="IPR016169">
    <property type="entry name" value="FAD-bd_PCMH_sub2"/>
</dbReference>
<reference evidence="7" key="1">
    <citation type="submission" date="2013-11" db="EMBL/GenBank/DDBJ databases">
        <title>Genome sequence of the fusiform rust pathogen reveals effectors for host alternation and coevolution with pine.</title>
        <authorList>
            <consortium name="DOE Joint Genome Institute"/>
            <person name="Smith K."/>
            <person name="Pendleton A."/>
            <person name="Kubisiak T."/>
            <person name="Anderson C."/>
            <person name="Salamov A."/>
            <person name="Aerts A."/>
            <person name="Riley R."/>
            <person name="Clum A."/>
            <person name="Lindquist E."/>
            <person name="Ence D."/>
            <person name="Campbell M."/>
            <person name="Kronenberg Z."/>
            <person name="Feau N."/>
            <person name="Dhillon B."/>
            <person name="Hamelin R."/>
            <person name="Burleigh J."/>
            <person name="Smith J."/>
            <person name="Yandell M."/>
            <person name="Nelson C."/>
            <person name="Grigoriev I."/>
            <person name="Davis J."/>
        </authorList>
    </citation>
    <scope>NUCLEOTIDE SEQUENCE</scope>
    <source>
        <strain evidence="7">G11</strain>
    </source>
</reference>
<dbReference type="Gene3D" id="3.30.465.10">
    <property type="match status" value="1"/>
</dbReference>
<dbReference type="Proteomes" id="UP000886653">
    <property type="component" value="Unassembled WGS sequence"/>
</dbReference>
<dbReference type="PROSITE" id="PS00862">
    <property type="entry name" value="OX2_COVAL_FAD"/>
    <property type="match status" value="1"/>
</dbReference>
<dbReference type="InterPro" id="IPR016166">
    <property type="entry name" value="FAD-bd_PCMH"/>
</dbReference>
<evidence type="ECO:0000256" key="2">
    <source>
        <dbReference type="ARBA" id="ARBA00005466"/>
    </source>
</evidence>
<evidence type="ECO:0000256" key="3">
    <source>
        <dbReference type="ARBA" id="ARBA00022630"/>
    </source>
</evidence>
<dbReference type="InterPro" id="IPR012951">
    <property type="entry name" value="BBE"/>
</dbReference>
<dbReference type="InterPro" id="IPR050416">
    <property type="entry name" value="FAD-linked_Oxidoreductase"/>
</dbReference>
<evidence type="ECO:0000256" key="1">
    <source>
        <dbReference type="ARBA" id="ARBA00001974"/>
    </source>
</evidence>
<dbReference type="EMBL" id="MU167214">
    <property type="protein sequence ID" value="KAG0151249.1"/>
    <property type="molecule type" value="Genomic_DNA"/>
</dbReference>
<comment type="similarity">
    <text evidence="2">Belongs to the oxygen-dependent FAD-linked oxidoreductase family.</text>
</comment>
<feature type="domain" description="FAD-binding PCMH-type" evidence="6">
    <location>
        <begin position="85"/>
        <end position="256"/>
    </location>
</feature>
<dbReference type="SUPFAM" id="SSF56176">
    <property type="entry name" value="FAD-binding/transporter-associated domain-like"/>
    <property type="match status" value="1"/>
</dbReference>
<evidence type="ECO:0000256" key="4">
    <source>
        <dbReference type="ARBA" id="ARBA00022827"/>
    </source>
</evidence>
<evidence type="ECO:0000259" key="6">
    <source>
        <dbReference type="PROSITE" id="PS51387"/>
    </source>
</evidence>
<sequence>MGRIAAYTYTPDVRLDPDRCLKYLFTCRKSEISGMYQIADGRRPTRTLALSQADLRTRFKQDKLEAVFPNDQTYGELSKAYNRRYHYKPVAIVFPQSTKDLSKIVMAAAAESFPVSVRSGGHSYTAASLGGKDGFVVVDLSKMKRLTIDRAGIANVQPGNLLGEVAKGLFRVGKVVPMGSCPLVGIGGHAAFGGYNLFSRALGLTLDTVVGLQVVLANGSVIETSPTQHKDLHWGLRGAAPSFGIVSLLKLKTLDLPRKVTSFEFTWKFTSTDKLGQAISAYQHYCLTAQLVPEIGMEVNLSKGGTAEISFTLVGTLFGSETELNPLVAPLLANMPMNLKKNVKDVGWLSTLGLPIDQSSKNVNAFYAKSLVTPEARPATNSSLKTLADYCINKGTASSLSWFVQLQLYGGKGSLINSVSRESSAYPHRDSLWTIQFYASTGSKLKPFPSDGFKFLDGMVDTLVSNNPKNWAGGYLNYLDDRVSDWPQFYYGDRYEKLQELKKVYDPLNLFRYTLAIKLPPA</sequence>
<comment type="cofactor">
    <cofactor evidence="1">
        <name>FAD</name>
        <dbReference type="ChEBI" id="CHEBI:57692"/>
    </cofactor>
</comment>
<comment type="caution">
    <text evidence="7">The sequence shown here is derived from an EMBL/GenBank/DDBJ whole genome shotgun (WGS) entry which is preliminary data.</text>
</comment>
<organism evidence="7 8">
    <name type="scientific">Cronartium quercuum f. sp. fusiforme G11</name>
    <dbReference type="NCBI Taxonomy" id="708437"/>
    <lineage>
        <taxon>Eukaryota</taxon>
        <taxon>Fungi</taxon>
        <taxon>Dikarya</taxon>
        <taxon>Basidiomycota</taxon>
        <taxon>Pucciniomycotina</taxon>
        <taxon>Pucciniomycetes</taxon>
        <taxon>Pucciniales</taxon>
        <taxon>Coleosporiaceae</taxon>
        <taxon>Cronartium</taxon>
    </lineage>
</organism>
<dbReference type="InterPro" id="IPR006093">
    <property type="entry name" value="Oxy_OxRdtase_FAD_BS"/>
</dbReference>
<dbReference type="Pfam" id="PF01565">
    <property type="entry name" value="FAD_binding_4"/>
    <property type="match status" value="1"/>
</dbReference>
<dbReference type="OrthoDB" id="407275at2759"/>